<evidence type="ECO:0000256" key="4">
    <source>
        <dbReference type="ARBA" id="ARBA00023216"/>
    </source>
</evidence>
<keyword evidence="2 6" id="KW-0677">Repeat</keyword>
<dbReference type="SUPFAM" id="SSF47874">
    <property type="entry name" value="Annexin"/>
    <property type="match status" value="1"/>
</dbReference>
<dbReference type="FunFam" id="1.10.220.10:FF:000001">
    <property type="entry name" value="Annexin"/>
    <property type="match status" value="1"/>
</dbReference>
<keyword evidence="4 6" id="KW-0041">Annexin</keyword>
<keyword evidence="5 6" id="KW-0111">Calcium/phospholipid-binding</keyword>
<dbReference type="GO" id="GO:0005544">
    <property type="term" value="F:calcium-dependent phospholipid binding"/>
    <property type="evidence" value="ECO:0007669"/>
    <property type="project" value="UniProtKB-KW"/>
</dbReference>
<dbReference type="AlphaFoldDB" id="A0A9N9RTT4"/>
<gene>
    <name evidence="7" type="ORF">CHIRRI_LOCUS6095</name>
</gene>
<evidence type="ECO:0000313" key="7">
    <source>
        <dbReference type="EMBL" id="CAG9803194.1"/>
    </source>
</evidence>
<evidence type="ECO:0000256" key="5">
    <source>
        <dbReference type="ARBA" id="ARBA00023302"/>
    </source>
</evidence>
<dbReference type="InterPro" id="IPR037104">
    <property type="entry name" value="Annexin_sf"/>
</dbReference>
<comment type="domain">
    <text evidence="6">A pair of annexin repeats may form one binding site for calcium and phospholipid.</text>
</comment>
<evidence type="ECO:0000256" key="3">
    <source>
        <dbReference type="ARBA" id="ARBA00022837"/>
    </source>
</evidence>
<protein>
    <recommendedName>
        <fullName evidence="6">Annexin</fullName>
    </recommendedName>
</protein>
<dbReference type="GO" id="GO:0005737">
    <property type="term" value="C:cytoplasm"/>
    <property type="evidence" value="ECO:0007669"/>
    <property type="project" value="TreeGrafter"/>
</dbReference>
<dbReference type="SMART" id="SM00335">
    <property type="entry name" value="ANX"/>
    <property type="match status" value="3"/>
</dbReference>
<proteinExistence type="inferred from homology"/>
<evidence type="ECO:0000313" key="8">
    <source>
        <dbReference type="Proteomes" id="UP001153620"/>
    </source>
</evidence>
<dbReference type="PRINTS" id="PR00196">
    <property type="entry name" value="ANNEXIN"/>
</dbReference>
<dbReference type="EMBL" id="OU895878">
    <property type="protein sequence ID" value="CAG9803194.1"/>
    <property type="molecule type" value="Genomic_DNA"/>
</dbReference>
<organism evidence="7 8">
    <name type="scientific">Chironomus riparius</name>
    <dbReference type="NCBI Taxonomy" id="315576"/>
    <lineage>
        <taxon>Eukaryota</taxon>
        <taxon>Metazoa</taxon>
        <taxon>Ecdysozoa</taxon>
        <taxon>Arthropoda</taxon>
        <taxon>Hexapoda</taxon>
        <taxon>Insecta</taxon>
        <taxon>Pterygota</taxon>
        <taxon>Neoptera</taxon>
        <taxon>Endopterygota</taxon>
        <taxon>Diptera</taxon>
        <taxon>Nematocera</taxon>
        <taxon>Chironomoidea</taxon>
        <taxon>Chironomidae</taxon>
        <taxon>Chironominae</taxon>
        <taxon>Chironomus</taxon>
    </lineage>
</organism>
<dbReference type="InterPro" id="IPR018502">
    <property type="entry name" value="Annexin_repeat"/>
</dbReference>
<dbReference type="FunFam" id="1.10.220.10:FF:000002">
    <property type="entry name" value="Annexin"/>
    <property type="match status" value="1"/>
</dbReference>
<dbReference type="GO" id="GO:0005886">
    <property type="term" value="C:plasma membrane"/>
    <property type="evidence" value="ECO:0007669"/>
    <property type="project" value="TreeGrafter"/>
</dbReference>
<dbReference type="GO" id="GO:0012506">
    <property type="term" value="C:vesicle membrane"/>
    <property type="evidence" value="ECO:0007669"/>
    <property type="project" value="TreeGrafter"/>
</dbReference>
<evidence type="ECO:0000256" key="6">
    <source>
        <dbReference type="RuleBase" id="RU003540"/>
    </source>
</evidence>
<dbReference type="OrthoDB" id="37886at2759"/>
<evidence type="ECO:0000256" key="1">
    <source>
        <dbReference type="ARBA" id="ARBA00007831"/>
    </source>
</evidence>
<accession>A0A9N9RTT4</accession>
<dbReference type="GO" id="GO:0005509">
    <property type="term" value="F:calcium ion binding"/>
    <property type="evidence" value="ECO:0007669"/>
    <property type="project" value="InterPro"/>
</dbReference>
<dbReference type="PROSITE" id="PS51897">
    <property type="entry name" value="ANNEXIN_2"/>
    <property type="match status" value="3"/>
</dbReference>
<dbReference type="Proteomes" id="UP001153620">
    <property type="component" value="Chromosome 2"/>
</dbReference>
<evidence type="ECO:0000256" key="2">
    <source>
        <dbReference type="ARBA" id="ARBA00022737"/>
    </source>
</evidence>
<name>A0A9N9RTT4_9DIPT</name>
<reference evidence="7" key="2">
    <citation type="submission" date="2022-10" db="EMBL/GenBank/DDBJ databases">
        <authorList>
            <consortium name="ENA_rothamsted_submissions"/>
            <consortium name="culmorum"/>
            <person name="King R."/>
        </authorList>
    </citation>
    <scope>NUCLEOTIDE SEQUENCE</scope>
</reference>
<dbReference type="GO" id="GO:0005634">
    <property type="term" value="C:nucleus"/>
    <property type="evidence" value="ECO:0007669"/>
    <property type="project" value="TreeGrafter"/>
</dbReference>
<dbReference type="Pfam" id="PF00191">
    <property type="entry name" value="Annexin"/>
    <property type="match status" value="3"/>
</dbReference>
<dbReference type="InterPro" id="IPR001464">
    <property type="entry name" value="Annexin"/>
</dbReference>
<keyword evidence="3 6" id="KW-0106">Calcium</keyword>
<dbReference type="PANTHER" id="PTHR10502:SF102">
    <property type="entry name" value="ANNEXIN B11"/>
    <property type="match status" value="1"/>
</dbReference>
<comment type="similarity">
    <text evidence="1 6">Belongs to the annexin family.</text>
</comment>
<dbReference type="Gene3D" id="1.10.220.10">
    <property type="entry name" value="Annexin"/>
    <property type="match status" value="3"/>
</dbReference>
<reference evidence="7" key="1">
    <citation type="submission" date="2022-01" db="EMBL/GenBank/DDBJ databases">
        <authorList>
            <person name="King R."/>
        </authorList>
    </citation>
    <scope>NUCLEOTIDE SEQUENCE</scope>
</reference>
<dbReference type="GO" id="GO:0032509">
    <property type="term" value="P:endosome transport via multivesicular body sorting pathway"/>
    <property type="evidence" value="ECO:0007669"/>
    <property type="project" value="TreeGrafter"/>
</dbReference>
<dbReference type="InterPro" id="IPR018252">
    <property type="entry name" value="Annexin_repeat_CS"/>
</dbReference>
<dbReference type="GO" id="GO:0001786">
    <property type="term" value="F:phosphatidylserine binding"/>
    <property type="evidence" value="ECO:0007669"/>
    <property type="project" value="TreeGrafter"/>
</dbReference>
<keyword evidence="8" id="KW-1185">Reference proteome</keyword>
<sequence>MGEFIEEKYFVPRKNFFHGNPTVLKSEKLDLSQDVKDLHKALGFISNKQAIINILCTKTIRERLDLAKAYKTCYDRELLEEFKRKFPKDTSGNLRKLFLSLLNATRDESMILDLYTARVDAMELKRAGIDKWGTDTSTFTRILCLRNLDQIRLISQEYEYITGNSLEKDLKKEFSGDILDALLSILRYATHRSLYYARCIQSTIIGFGTNDKSLIRLIVTRCEIDMGDIKEAYEDKYGKSLKSVIKGDTSGYYCKAMLKLIGE</sequence>
<dbReference type="PANTHER" id="PTHR10502">
    <property type="entry name" value="ANNEXIN"/>
    <property type="match status" value="1"/>
</dbReference>
<dbReference type="PROSITE" id="PS00223">
    <property type="entry name" value="ANNEXIN_1"/>
    <property type="match status" value="1"/>
</dbReference>